<dbReference type="RefSeq" id="XP_067920229.1">
    <property type="nucleotide sequence ID" value="XM_068067794.1"/>
</dbReference>
<dbReference type="Proteomes" id="UP000221165">
    <property type="component" value="Unassembled WGS sequence"/>
</dbReference>
<keyword evidence="2" id="KW-1185">Reference proteome</keyword>
<dbReference type="AlphaFoldDB" id="A0A2C6KQ61"/>
<dbReference type="EMBL" id="MIGC01004100">
    <property type="protein sequence ID" value="PHJ18523.1"/>
    <property type="molecule type" value="Genomic_DNA"/>
</dbReference>
<gene>
    <name evidence="1" type="ORF">CSUI_007649</name>
</gene>
<accession>A0A2C6KQ61</accession>
<dbReference type="VEuPathDB" id="ToxoDB:CSUI_007649"/>
<organism evidence="1 2">
    <name type="scientific">Cystoisospora suis</name>
    <dbReference type="NCBI Taxonomy" id="483139"/>
    <lineage>
        <taxon>Eukaryota</taxon>
        <taxon>Sar</taxon>
        <taxon>Alveolata</taxon>
        <taxon>Apicomplexa</taxon>
        <taxon>Conoidasida</taxon>
        <taxon>Coccidia</taxon>
        <taxon>Eucoccidiorida</taxon>
        <taxon>Eimeriorina</taxon>
        <taxon>Sarcocystidae</taxon>
        <taxon>Cystoisospora</taxon>
    </lineage>
</organism>
<evidence type="ECO:0000313" key="1">
    <source>
        <dbReference type="EMBL" id="PHJ18523.1"/>
    </source>
</evidence>
<reference evidence="1 2" key="1">
    <citation type="journal article" date="2017" name="Int. J. Parasitol.">
        <title>The genome of the protozoan parasite Cystoisospora suis and a reverse vaccinology approach to identify vaccine candidates.</title>
        <authorList>
            <person name="Palmieri N."/>
            <person name="Shrestha A."/>
            <person name="Ruttkowski B."/>
            <person name="Beck T."/>
            <person name="Vogl C."/>
            <person name="Tomley F."/>
            <person name="Blake D.P."/>
            <person name="Joachim A."/>
        </authorList>
    </citation>
    <scope>NUCLEOTIDE SEQUENCE [LARGE SCALE GENOMIC DNA]</scope>
    <source>
        <strain evidence="1 2">Wien I</strain>
    </source>
</reference>
<evidence type="ECO:0000313" key="2">
    <source>
        <dbReference type="Proteomes" id="UP000221165"/>
    </source>
</evidence>
<dbReference type="GeneID" id="94431005"/>
<name>A0A2C6KQ61_9APIC</name>
<comment type="caution">
    <text evidence="1">The sequence shown here is derived from an EMBL/GenBank/DDBJ whole genome shotgun (WGS) entry which is preliminary data.</text>
</comment>
<sequence length="51" mass="5437">MALHGGSRRFVSFPIYAGLASCVEGIENGSFLLSLSLSLQLLLSFFVVCAD</sequence>
<protein>
    <submittedName>
        <fullName evidence="1">Uncharacterized protein</fullName>
    </submittedName>
</protein>
<proteinExistence type="predicted"/>